<reference evidence="3" key="2">
    <citation type="submission" date="2022-01" db="EMBL/GenBank/DDBJ databases">
        <authorList>
            <person name="Yamashiro T."/>
            <person name="Shiraishi A."/>
            <person name="Satake H."/>
            <person name="Nakayama K."/>
        </authorList>
    </citation>
    <scope>NUCLEOTIDE SEQUENCE</scope>
</reference>
<dbReference type="InterPro" id="IPR016197">
    <property type="entry name" value="Chromo-like_dom_sf"/>
</dbReference>
<protein>
    <submittedName>
        <fullName evidence="3">Retrotransposable element Tf2</fullName>
    </submittedName>
</protein>
<gene>
    <name evidence="3" type="ORF">Tco_0875992</name>
</gene>
<dbReference type="PROSITE" id="PS50994">
    <property type="entry name" value="INTEGRASE"/>
    <property type="match status" value="1"/>
</dbReference>
<dbReference type="SUPFAM" id="SSF54160">
    <property type="entry name" value="Chromo domain-like"/>
    <property type="match status" value="1"/>
</dbReference>
<evidence type="ECO:0000313" key="4">
    <source>
        <dbReference type="Proteomes" id="UP001151760"/>
    </source>
</evidence>
<dbReference type="InterPro" id="IPR056924">
    <property type="entry name" value="SH3_Tf2-1"/>
</dbReference>
<dbReference type="Gene3D" id="3.30.420.10">
    <property type="entry name" value="Ribonuclease H-like superfamily/Ribonuclease H"/>
    <property type="match status" value="1"/>
</dbReference>
<evidence type="ECO:0000259" key="2">
    <source>
        <dbReference type="PROSITE" id="PS50994"/>
    </source>
</evidence>
<proteinExistence type="predicted"/>
<dbReference type="InterPro" id="IPR001584">
    <property type="entry name" value="Integrase_cat-core"/>
</dbReference>
<reference evidence="3" key="1">
    <citation type="journal article" date="2022" name="Int. J. Mol. Sci.">
        <title>Draft Genome of Tanacetum Coccineum: Genomic Comparison of Closely Related Tanacetum-Family Plants.</title>
        <authorList>
            <person name="Yamashiro T."/>
            <person name="Shiraishi A."/>
            <person name="Nakayama K."/>
            <person name="Satake H."/>
        </authorList>
    </citation>
    <scope>NUCLEOTIDE SEQUENCE</scope>
</reference>
<dbReference type="EMBL" id="BQNB010013543">
    <property type="protein sequence ID" value="GJT17286.1"/>
    <property type="molecule type" value="Genomic_DNA"/>
</dbReference>
<evidence type="ECO:0000313" key="3">
    <source>
        <dbReference type="EMBL" id="GJT17286.1"/>
    </source>
</evidence>
<dbReference type="InterPro" id="IPR012337">
    <property type="entry name" value="RNaseH-like_sf"/>
</dbReference>
<dbReference type="SUPFAM" id="SSF53098">
    <property type="entry name" value="Ribonuclease H-like"/>
    <property type="match status" value="1"/>
</dbReference>
<keyword evidence="4" id="KW-1185">Reference proteome</keyword>
<dbReference type="PROSITE" id="PS50013">
    <property type="entry name" value="CHROMO_2"/>
    <property type="match status" value="1"/>
</dbReference>
<dbReference type="InterPro" id="IPR036397">
    <property type="entry name" value="RNaseH_sf"/>
</dbReference>
<dbReference type="Proteomes" id="UP001151760">
    <property type="component" value="Unassembled WGS sequence"/>
</dbReference>
<evidence type="ECO:0000259" key="1">
    <source>
        <dbReference type="PROSITE" id="PS50013"/>
    </source>
</evidence>
<feature type="domain" description="Integrase catalytic" evidence="2">
    <location>
        <begin position="1"/>
        <end position="66"/>
    </location>
</feature>
<dbReference type="Pfam" id="PF24626">
    <property type="entry name" value="SH3_Tf2-1"/>
    <property type="match status" value="1"/>
</dbReference>
<comment type="caution">
    <text evidence="3">The sequence shown here is derived from an EMBL/GenBank/DDBJ whole genome shotgun (WGS) entry which is preliminary data.</text>
</comment>
<accession>A0ABQ5BR10</accession>
<name>A0ABQ5BR10_9ASTR</name>
<dbReference type="PANTHER" id="PTHR45835:SF104">
    <property type="entry name" value="PROTEIN NYNRIN-LIKE"/>
    <property type="match status" value="1"/>
</dbReference>
<dbReference type="PANTHER" id="PTHR45835">
    <property type="entry name" value="YALI0A06105P"/>
    <property type="match status" value="1"/>
</dbReference>
<dbReference type="InterPro" id="IPR000953">
    <property type="entry name" value="Chromo/chromo_shadow_dom"/>
</dbReference>
<organism evidence="3 4">
    <name type="scientific">Tanacetum coccineum</name>
    <dbReference type="NCBI Taxonomy" id="301880"/>
    <lineage>
        <taxon>Eukaryota</taxon>
        <taxon>Viridiplantae</taxon>
        <taxon>Streptophyta</taxon>
        <taxon>Embryophyta</taxon>
        <taxon>Tracheophyta</taxon>
        <taxon>Spermatophyta</taxon>
        <taxon>Magnoliopsida</taxon>
        <taxon>eudicotyledons</taxon>
        <taxon>Gunneridae</taxon>
        <taxon>Pentapetalae</taxon>
        <taxon>asterids</taxon>
        <taxon>campanulids</taxon>
        <taxon>Asterales</taxon>
        <taxon>Asteraceae</taxon>
        <taxon>Asteroideae</taxon>
        <taxon>Anthemideae</taxon>
        <taxon>Anthemidinae</taxon>
        <taxon>Tanacetum</taxon>
    </lineage>
</organism>
<sequence>MSTSYHPRSDGQTEVVNRSLECYLRCMTREQPKQWYKWISLAEWWYNTNFHTSIKTTPFEAVYEKAPPVHIPYIRGESKVEMVDKTIREREAAMELLKFHMKRAQDRMKSQADKHRTDKEFDYGDWIVQKIGQVAYKLELPDYSQLHNVVHVSQLKRCRHPSPNQQMRSLPPCDNTSLFIVEPIVMLDRRLARRGNEAEVYVLVQWANGSEDEATLEPASELQENFLLILLVEVV</sequence>
<feature type="domain" description="Chromo" evidence="1">
    <location>
        <begin position="179"/>
        <end position="235"/>
    </location>
</feature>